<evidence type="ECO:0000256" key="3">
    <source>
        <dbReference type="ARBA" id="ARBA00023125"/>
    </source>
</evidence>
<reference evidence="9 10" key="1">
    <citation type="submission" date="2021-03" db="EMBL/GenBank/DDBJ databases">
        <title>Whole genome shotgun sequence of Actinoplanes toevensis NBRC 105298.</title>
        <authorList>
            <person name="Komaki H."/>
            <person name="Tamura T."/>
        </authorList>
    </citation>
    <scope>NUCLEOTIDE SEQUENCE [LARGE SCALE GENOMIC DNA]</scope>
    <source>
        <strain evidence="9 10">NBRC 105298</strain>
    </source>
</reference>
<dbReference type="PROSITE" id="PS51078">
    <property type="entry name" value="ICLR_ED"/>
    <property type="match status" value="1"/>
</dbReference>
<keyword evidence="2" id="KW-0805">Transcription regulation</keyword>
<evidence type="ECO:0000256" key="5">
    <source>
        <dbReference type="ARBA" id="ARBA00058938"/>
    </source>
</evidence>
<keyword evidence="10" id="KW-1185">Reference proteome</keyword>
<dbReference type="PROSITE" id="PS51077">
    <property type="entry name" value="HTH_ICLR"/>
    <property type="match status" value="1"/>
</dbReference>
<accession>A0A919T8E9</accession>
<feature type="domain" description="HTH iclR-type" evidence="7">
    <location>
        <begin position="15"/>
        <end position="76"/>
    </location>
</feature>
<dbReference type="Gene3D" id="1.10.10.10">
    <property type="entry name" value="Winged helix-like DNA-binding domain superfamily/Winged helix DNA-binding domain"/>
    <property type="match status" value="1"/>
</dbReference>
<evidence type="ECO:0000313" key="9">
    <source>
        <dbReference type="EMBL" id="GIM89986.1"/>
    </source>
</evidence>
<dbReference type="InterPro" id="IPR005471">
    <property type="entry name" value="Tscrpt_reg_IclR_N"/>
</dbReference>
<dbReference type="Proteomes" id="UP000677082">
    <property type="component" value="Unassembled WGS sequence"/>
</dbReference>
<keyword evidence="3" id="KW-0238">DNA-binding</keyword>
<dbReference type="SUPFAM" id="SSF55781">
    <property type="entry name" value="GAF domain-like"/>
    <property type="match status" value="1"/>
</dbReference>
<comment type="caution">
    <text evidence="9">The sequence shown here is derived from an EMBL/GenBank/DDBJ whole genome shotgun (WGS) entry which is preliminary data.</text>
</comment>
<dbReference type="GO" id="GO:0006355">
    <property type="term" value="P:regulation of DNA-templated transcription"/>
    <property type="evidence" value="ECO:0007669"/>
    <property type="project" value="InterPro"/>
</dbReference>
<dbReference type="InterPro" id="IPR029016">
    <property type="entry name" value="GAF-like_dom_sf"/>
</dbReference>
<dbReference type="AlphaFoldDB" id="A0A919T8E9"/>
<sequence>MTNLGGAGRERRAGVRAVERAFDILTAFSDAHPRLALHELADATCLPKASVHRIATSMIDYGFLRQAEDGSYMLGMRVVELARFASNSSTLLQIGKPVATEIARLTGETVLTAEVDWRDRTVLVVDRIDAEHSLTVLSPIGRRSHLSCGCIAKAALSAWPAETANRIINQLNLVARTPRSITDRARLAEEVQLSRERGYATEQDEFNLGVVGIGVPVLEAGWPIGVIAVVAPSVRCNSRQMTHISGQMRDVMAKYGVDSGE</sequence>
<name>A0A919T8E9_9ACTN</name>
<proteinExistence type="predicted"/>
<keyword evidence="4" id="KW-0804">Transcription</keyword>
<dbReference type="InterPro" id="IPR036390">
    <property type="entry name" value="WH_DNA-bd_sf"/>
</dbReference>
<protein>
    <recommendedName>
        <fullName evidence="6">Glycerol operon regulatory protein</fullName>
    </recommendedName>
</protein>
<organism evidence="9 10">
    <name type="scientific">Paractinoplanes toevensis</name>
    <dbReference type="NCBI Taxonomy" id="571911"/>
    <lineage>
        <taxon>Bacteria</taxon>
        <taxon>Bacillati</taxon>
        <taxon>Actinomycetota</taxon>
        <taxon>Actinomycetes</taxon>
        <taxon>Micromonosporales</taxon>
        <taxon>Micromonosporaceae</taxon>
        <taxon>Paractinoplanes</taxon>
    </lineage>
</organism>
<gene>
    <name evidence="9" type="ORF">Ato02nite_017790</name>
</gene>
<evidence type="ECO:0000256" key="1">
    <source>
        <dbReference type="ARBA" id="ARBA00022798"/>
    </source>
</evidence>
<evidence type="ECO:0000259" key="7">
    <source>
        <dbReference type="PROSITE" id="PS51077"/>
    </source>
</evidence>
<feature type="domain" description="IclR-ED" evidence="8">
    <location>
        <begin position="77"/>
        <end position="261"/>
    </location>
</feature>
<dbReference type="Gene3D" id="3.30.450.40">
    <property type="match status" value="1"/>
</dbReference>
<dbReference type="PANTHER" id="PTHR30136:SF24">
    <property type="entry name" value="HTH-TYPE TRANSCRIPTIONAL REPRESSOR ALLR"/>
    <property type="match status" value="1"/>
</dbReference>
<dbReference type="GO" id="GO:0006071">
    <property type="term" value="P:glycerol metabolic process"/>
    <property type="evidence" value="ECO:0007669"/>
    <property type="project" value="UniProtKB-KW"/>
</dbReference>
<dbReference type="EMBL" id="BOQN01000022">
    <property type="protein sequence ID" value="GIM89986.1"/>
    <property type="molecule type" value="Genomic_DNA"/>
</dbReference>
<dbReference type="FunFam" id="1.10.10.10:FF:000056">
    <property type="entry name" value="IclR family transcriptional regulator"/>
    <property type="match status" value="1"/>
</dbReference>
<dbReference type="InterPro" id="IPR036388">
    <property type="entry name" value="WH-like_DNA-bd_sf"/>
</dbReference>
<dbReference type="Pfam" id="PF09339">
    <property type="entry name" value="HTH_IclR"/>
    <property type="match status" value="1"/>
</dbReference>
<evidence type="ECO:0000256" key="4">
    <source>
        <dbReference type="ARBA" id="ARBA00023163"/>
    </source>
</evidence>
<evidence type="ECO:0000313" key="10">
    <source>
        <dbReference type="Proteomes" id="UP000677082"/>
    </source>
</evidence>
<dbReference type="InterPro" id="IPR050707">
    <property type="entry name" value="HTH_MetabolicPath_Reg"/>
</dbReference>
<evidence type="ECO:0000256" key="6">
    <source>
        <dbReference type="ARBA" id="ARBA00070406"/>
    </source>
</evidence>
<evidence type="ECO:0000259" key="8">
    <source>
        <dbReference type="PROSITE" id="PS51078"/>
    </source>
</evidence>
<dbReference type="SMART" id="SM00346">
    <property type="entry name" value="HTH_ICLR"/>
    <property type="match status" value="1"/>
</dbReference>
<dbReference type="InterPro" id="IPR014757">
    <property type="entry name" value="Tscrpt_reg_IclR_C"/>
</dbReference>
<dbReference type="Pfam" id="PF01614">
    <property type="entry name" value="IclR_C"/>
    <property type="match status" value="1"/>
</dbReference>
<keyword evidence="1" id="KW-0319">Glycerol metabolism</keyword>
<evidence type="ECO:0000256" key="2">
    <source>
        <dbReference type="ARBA" id="ARBA00023015"/>
    </source>
</evidence>
<dbReference type="PANTHER" id="PTHR30136">
    <property type="entry name" value="HELIX-TURN-HELIX TRANSCRIPTIONAL REGULATOR, ICLR FAMILY"/>
    <property type="match status" value="1"/>
</dbReference>
<dbReference type="SUPFAM" id="SSF46785">
    <property type="entry name" value="Winged helix' DNA-binding domain"/>
    <property type="match status" value="1"/>
</dbReference>
<dbReference type="GO" id="GO:0003677">
    <property type="term" value="F:DNA binding"/>
    <property type="evidence" value="ECO:0007669"/>
    <property type="project" value="UniProtKB-KW"/>
</dbReference>
<comment type="function">
    <text evidence="5">May be an activator protein for the gylABX operon.</text>
</comment>